<dbReference type="KEGG" id="vg:5659284"/>
<evidence type="ECO:0000313" key="1">
    <source>
        <dbReference type="EMBL" id="ABT14892.1"/>
    </source>
</evidence>
<reference evidence="1 2" key="1">
    <citation type="journal article" date="2007" name="Virology">
        <title>Sequence and annotation of the 369-kb NY-2A and the 345-kb AR158 viruses that infect Chlorella NC64A.</title>
        <authorList>
            <person name="Fitzgerald L.A."/>
            <person name="Graves M.V."/>
            <person name="Li X."/>
            <person name="Feldblyum T."/>
            <person name="Nierman W.C."/>
            <person name="Van Etten J.L."/>
        </authorList>
    </citation>
    <scope>NUCLEOTIDE SEQUENCE [LARGE SCALE GENOMIC DNA]</scope>
    <source>
        <strain evidence="1 2">NY-2A</strain>
    </source>
</reference>
<proteinExistence type="predicted"/>
<evidence type="ECO:0000313" key="2">
    <source>
        <dbReference type="Proteomes" id="UP000202419"/>
    </source>
</evidence>
<protein>
    <submittedName>
        <fullName evidence="1">Uncharacterized protein b493L</fullName>
    </submittedName>
</protein>
<organismHost>
    <name type="scientific">Chlorella</name>
    <dbReference type="NCBI Taxonomy" id="3071"/>
</organismHost>
<dbReference type="RefSeq" id="YP_001497689.1">
    <property type="nucleotide sequence ID" value="NC_009898.1"/>
</dbReference>
<organism evidence="1 2">
    <name type="scientific">Paramecium bursaria Chlorella virus NY2A</name>
    <name type="common">PBCV-NY2A</name>
    <dbReference type="NCBI Taxonomy" id="46021"/>
    <lineage>
        <taxon>Viruses</taxon>
        <taxon>Varidnaviria</taxon>
        <taxon>Bamfordvirae</taxon>
        <taxon>Nucleocytoviricota</taxon>
        <taxon>Megaviricetes</taxon>
        <taxon>Algavirales</taxon>
        <taxon>Phycodnaviridae</taxon>
        <taxon>Chlorovirus</taxon>
        <taxon>Chlorovirus americanus</taxon>
    </lineage>
</organism>
<gene>
    <name evidence="1" type="primary">b493L</name>
    <name evidence="1" type="ORF">NY2A_b493L</name>
</gene>
<accession>A7IX18</accession>
<name>A7IX18_PBCVN</name>
<keyword evidence="2" id="KW-1185">Reference proteome</keyword>
<sequence>MFHEVPDIVSKSGLTYEISDPDWIVVSVSTKGNRKILKSDDSDRVNLAGERYTLYELAKFADLDQKSWPDDERELDATSE</sequence>
<dbReference type="Proteomes" id="UP000202419">
    <property type="component" value="Segment"/>
</dbReference>
<dbReference type="GeneID" id="5659284"/>
<dbReference type="EMBL" id="DQ491002">
    <property type="protein sequence ID" value="ABT14892.1"/>
    <property type="molecule type" value="Genomic_DNA"/>
</dbReference>